<accession>A0A9Q0KLZ2</accession>
<protein>
    <submittedName>
        <fullName evidence="1">Uncharacterized protein</fullName>
    </submittedName>
</protein>
<reference evidence="1" key="1">
    <citation type="journal article" date="2023" name="Plant J.">
        <title>The genome of the king protea, Protea cynaroides.</title>
        <authorList>
            <person name="Chang J."/>
            <person name="Duong T.A."/>
            <person name="Schoeman C."/>
            <person name="Ma X."/>
            <person name="Roodt D."/>
            <person name="Barker N."/>
            <person name="Li Z."/>
            <person name="Van de Peer Y."/>
            <person name="Mizrachi E."/>
        </authorList>
    </citation>
    <scope>NUCLEOTIDE SEQUENCE</scope>
    <source>
        <tissue evidence="1">Young leaves</tissue>
    </source>
</reference>
<keyword evidence="2" id="KW-1185">Reference proteome</keyword>
<dbReference type="PANTHER" id="PTHR31280">
    <property type="entry name" value="PROTEIN UNC-13 HOMOLOG"/>
    <property type="match status" value="1"/>
</dbReference>
<dbReference type="PANTHER" id="PTHR31280:SF1">
    <property type="entry name" value="OS03G0138600 PROTEIN"/>
    <property type="match status" value="1"/>
</dbReference>
<name>A0A9Q0KLZ2_9MAGN</name>
<dbReference type="OrthoDB" id="1726086at2759"/>
<dbReference type="AlphaFoldDB" id="A0A9Q0KLZ2"/>
<gene>
    <name evidence="1" type="ORF">NE237_006130</name>
</gene>
<comment type="caution">
    <text evidence="1">The sequence shown here is derived from an EMBL/GenBank/DDBJ whole genome shotgun (WGS) entry which is preliminary data.</text>
</comment>
<dbReference type="InterPro" id="IPR008528">
    <property type="entry name" value="unc-13_homologue"/>
</dbReference>
<dbReference type="Proteomes" id="UP001141806">
    <property type="component" value="Unassembled WGS sequence"/>
</dbReference>
<evidence type="ECO:0000313" key="2">
    <source>
        <dbReference type="Proteomes" id="UP001141806"/>
    </source>
</evidence>
<proteinExistence type="predicted"/>
<dbReference type="EMBL" id="JAMYWD010000004">
    <property type="protein sequence ID" value="KAJ4972956.1"/>
    <property type="molecule type" value="Genomic_DNA"/>
</dbReference>
<sequence>MGRRAETIILPLELIGHLKPSELNDSYEYQIWQKRQFKILEASLLLYPSIPLEQSKSFAIRLQDIVRGFPLNIHLYLSLIHSFFDHKDETVVLNEIDELLELMKKTWSTLRINKLIHSVCFTWILFQQYVAAAQAEPDLLTASPTMMAEVANDAKKANRDPVYLKILSSVLTSM</sequence>
<evidence type="ECO:0000313" key="1">
    <source>
        <dbReference type="EMBL" id="KAJ4972956.1"/>
    </source>
</evidence>
<organism evidence="1 2">
    <name type="scientific">Protea cynaroides</name>
    <dbReference type="NCBI Taxonomy" id="273540"/>
    <lineage>
        <taxon>Eukaryota</taxon>
        <taxon>Viridiplantae</taxon>
        <taxon>Streptophyta</taxon>
        <taxon>Embryophyta</taxon>
        <taxon>Tracheophyta</taxon>
        <taxon>Spermatophyta</taxon>
        <taxon>Magnoliopsida</taxon>
        <taxon>Proteales</taxon>
        <taxon>Proteaceae</taxon>
        <taxon>Protea</taxon>
    </lineage>
</organism>